<sequence>MLISNKMKHALLKFVCHQRSIATKICAAPRYDRSIVVDRRKNTLISNNLTYAALKFVCHRRAVTTKIQALLHDTTDPSSLISAKSITSSNNLEHALLKFVCHRRVVTTINRCTP</sequence>
<evidence type="ECO:0000313" key="3">
    <source>
        <dbReference type="Proteomes" id="UP000654075"/>
    </source>
</evidence>
<dbReference type="AlphaFoldDB" id="A0A813DBI6"/>
<dbReference type="EMBL" id="CAJNNV010001795">
    <property type="protein sequence ID" value="CAE8585849.1"/>
    <property type="molecule type" value="Genomic_DNA"/>
</dbReference>
<name>A0A813DBI6_POLGL</name>
<reference evidence="1" key="1">
    <citation type="submission" date="2021-02" db="EMBL/GenBank/DDBJ databases">
        <authorList>
            <person name="Dougan E. K."/>
            <person name="Rhodes N."/>
            <person name="Thang M."/>
            <person name="Chan C."/>
        </authorList>
    </citation>
    <scope>NUCLEOTIDE SEQUENCE</scope>
</reference>
<proteinExistence type="predicted"/>
<protein>
    <submittedName>
        <fullName evidence="1">Uncharacterized protein</fullName>
    </submittedName>
</protein>
<evidence type="ECO:0000313" key="2">
    <source>
        <dbReference type="EMBL" id="CAE8624546.1"/>
    </source>
</evidence>
<gene>
    <name evidence="2" type="ORF">PGLA1383_LOCUS41657</name>
    <name evidence="1" type="ORF">PGLA1383_LOCUS4750</name>
</gene>
<dbReference type="EMBL" id="CAJNNV010028417">
    <property type="protein sequence ID" value="CAE8624546.1"/>
    <property type="molecule type" value="Genomic_DNA"/>
</dbReference>
<organism evidence="1 3">
    <name type="scientific">Polarella glacialis</name>
    <name type="common">Dinoflagellate</name>
    <dbReference type="NCBI Taxonomy" id="89957"/>
    <lineage>
        <taxon>Eukaryota</taxon>
        <taxon>Sar</taxon>
        <taxon>Alveolata</taxon>
        <taxon>Dinophyceae</taxon>
        <taxon>Suessiales</taxon>
        <taxon>Suessiaceae</taxon>
        <taxon>Polarella</taxon>
    </lineage>
</organism>
<comment type="caution">
    <text evidence="1">The sequence shown here is derived from an EMBL/GenBank/DDBJ whole genome shotgun (WGS) entry which is preliminary data.</text>
</comment>
<accession>A0A813DBI6</accession>
<dbReference type="Proteomes" id="UP000654075">
    <property type="component" value="Unassembled WGS sequence"/>
</dbReference>
<evidence type="ECO:0000313" key="1">
    <source>
        <dbReference type="EMBL" id="CAE8585849.1"/>
    </source>
</evidence>
<keyword evidence="3" id="KW-1185">Reference proteome</keyword>